<dbReference type="EMBL" id="AGEJ01000027">
    <property type="protein sequence ID" value="EMD15922.1"/>
    <property type="molecule type" value="Genomic_DNA"/>
</dbReference>
<dbReference type="Gene3D" id="3.40.10.10">
    <property type="entry name" value="DNA Methylphosphotriester Repair Domain"/>
    <property type="match status" value="1"/>
</dbReference>
<dbReference type="STRING" id="999415.HMPREF9943_01755"/>
<keyword evidence="2" id="KW-1185">Reference proteome</keyword>
<dbReference type="InterPro" id="IPR013207">
    <property type="entry name" value="LGFP"/>
</dbReference>
<evidence type="ECO:0000313" key="2">
    <source>
        <dbReference type="Proteomes" id="UP000011758"/>
    </source>
</evidence>
<gene>
    <name evidence="1" type="ORF">HMPREF9943_01755</name>
</gene>
<accession>M2P6M6</accession>
<protein>
    <submittedName>
        <fullName evidence="1">Uncharacterized protein</fullName>
    </submittedName>
</protein>
<comment type="caution">
    <text evidence="1">The sequence shown here is derived from an EMBL/GenBank/DDBJ whole genome shotgun (WGS) entry which is preliminary data.</text>
</comment>
<dbReference type="SUPFAM" id="SSF57884">
    <property type="entry name" value="Ada DNA repair protein, N-terminal domain (N-Ada 10)"/>
    <property type="match status" value="1"/>
</dbReference>
<dbReference type="RefSeq" id="WP_004804189.1">
    <property type="nucleotide sequence ID" value="NZ_KB446650.1"/>
</dbReference>
<dbReference type="AlphaFoldDB" id="M2P6M6"/>
<organism evidence="1 2">
    <name type="scientific">Eggerthia catenaformis OT 569 = DSM 20559</name>
    <dbReference type="NCBI Taxonomy" id="999415"/>
    <lineage>
        <taxon>Bacteria</taxon>
        <taxon>Bacillati</taxon>
        <taxon>Bacillota</taxon>
        <taxon>Erysipelotrichia</taxon>
        <taxon>Erysipelotrichales</taxon>
        <taxon>Coprobacillaceae</taxon>
        <taxon>Eggerthia</taxon>
    </lineage>
</organism>
<name>M2P6M6_9FIRM</name>
<dbReference type="BioCyc" id="ECAT999415-HMP:GTTI-1820-MONOMER"/>
<dbReference type="eggNOG" id="COG5479">
    <property type="taxonomic scope" value="Bacteria"/>
</dbReference>
<dbReference type="Pfam" id="PF08310">
    <property type="entry name" value="LGFP"/>
    <property type="match status" value="1"/>
</dbReference>
<sequence length="1271" mass="146892">MFIGNRKTKELHTLACTQGKRMYEKNKRIFHSISDALNCGYNGCAYCLPDYDESRLKKGDTVTQNEISEMEHIPGVTSTYQIKYKKFKKKQKLEIVPKKLYFSEKKMQEQIERGIFFADAVECVDKLGEAKNLLALKDPNAKLDIPLSDNIYPEFTATIRFKISSANDQNRQMSLMQGAAGIPIDLFLSIERTRIFPVIQFDLCAGSIVRELEEVSLKTDVWYTLSVIYTGSELDVIMNNSTHIMRYILPKNDAMHMRKTRNVIIGNGGKEQIAPFEGYLEDVEFNSTISKEHINIIKSAIDNGTDEIEKKYRDIYDRSFSKELISSGEIKPNGRYSHYKEVSIYWTRRIGAFAVVSKPILKRYQELGGPAGKLGYPIKDGSLNKQIFEYGAIYYDEQTGAHELSGDVLRKYISVEETAIGYPLYDKEELNNGFYRARFLTHSQNGSEYSDMYYSEETNVVLIRGGTFKDNIDRNLSIYGYPVSELRFLGKENCTDSSQSIDYCIHYVMSFQNGDLYCTFSCEQNTNIVTYTPLSALYKAIFLPAEFAREYNVKGGYKKCGMPTNFSADKQYCDCKNGTLLKYNGTYYFLSRISLHLVDAISYKIDDGWEFFPFKKDYNAELSFRLTLSTSGYRQRFGSEDCENKYFRGKRKTKDIRKEVTLDITGETKIYFLIKYSDYDRINDGEYLGTLERTYSIENLWGLTFDSTVNKLDGVYARTPLDHYGKDAYLCKYDTVLTNYAIHDLTEGEYIINKNTFRSECWWRFDNFKTNKPLSYQYVASVFRDMDYVCNWWDEVMNPIDSIFYYAVRKCAKQGNCFGMCLAALSIAKRDNKTYTLPLKEYKANDEDSEFLQSDTEFTKPIKDVIKSCHLYEWGAYSLKNMVNAITRGDIRHPARIFRSVERHVEKDGFSIITFMNIASGFSGHAVLAYKTERVSNDDWRIYVADPNFSSRRSVDINGEKEKEFINWISVNPRKDTFHYFKPNKDENGYKKDSDYRSTDHLFIDNPMGLGNWDGFMFETPYNVVKERPLTPSLYFLRSLFNGKLILALFSLFEPRGVTFLFECIQSGVSIIPLSFVSGNMDNSSMYLILGDERSYELKLKGEESGSFIQQIETLNSFIEIQSTLQANGICTIILNDIDTDYPEIRIKSTEREADVKIKRTEKRYKNNLRVIDEVTMKVDCDSFAKYQIDRVTGKTVLFQGISQNIIGLNRTYISNHISNNVYMPIKPTHKNEEITLKYTGEHLKSDIVIEKKDALSGKLYSRIVGEFLVK</sequence>
<dbReference type="InterPro" id="IPR035451">
    <property type="entry name" value="Ada-like_dom_sf"/>
</dbReference>
<reference evidence="1 2" key="1">
    <citation type="submission" date="2013-02" db="EMBL/GenBank/DDBJ databases">
        <title>The Genome Sequence of Lactobacillus catenaformis F0143.</title>
        <authorList>
            <consortium name="The Broad Institute Genome Sequencing Platform"/>
            <person name="Earl A."/>
            <person name="Ward D."/>
            <person name="Feldgarden M."/>
            <person name="Gevers D."/>
            <person name="Izard J."/>
            <person name="Blanton J.M."/>
            <person name="Mathney J."/>
            <person name="Dewhirst F.E."/>
            <person name="Young S.K."/>
            <person name="Zeng Q."/>
            <person name="Gargeya S."/>
            <person name="Fitzgerald M."/>
            <person name="Haas B."/>
            <person name="Abouelleil A."/>
            <person name="Alvarado L."/>
            <person name="Arachchi H.M."/>
            <person name="Berlin A."/>
            <person name="Chapman S.B."/>
            <person name="Gearin G."/>
            <person name="Goldberg J."/>
            <person name="Griggs A."/>
            <person name="Gujja S."/>
            <person name="Hansen M."/>
            <person name="Heiman D."/>
            <person name="Howarth C."/>
            <person name="Larimer J."/>
            <person name="Lui A."/>
            <person name="MacDonald P.J.P."/>
            <person name="McCowen C."/>
            <person name="Montmayeur A."/>
            <person name="Murphy C."/>
            <person name="Neiman D."/>
            <person name="Pearson M."/>
            <person name="Priest M."/>
            <person name="Roberts A."/>
            <person name="Saif S."/>
            <person name="Shea T."/>
            <person name="Sisk P."/>
            <person name="Stolte C."/>
            <person name="Sykes S."/>
            <person name="Wortman J."/>
            <person name="Nusbaum C."/>
            <person name="Birren B."/>
        </authorList>
    </citation>
    <scope>NUCLEOTIDE SEQUENCE [LARGE SCALE GENOMIC DNA]</scope>
    <source>
        <strain evidence="1 2">OT 569</strain>
    </source>
</reference>
<evidence type="ECO:0000313" key="1">
    <source>
        <dbReference type="EMBL" id="EMD15922.1"/>
    </source>
</evidence>
<proteinExistence type="predicted"/>
<dbReference type="Proteomes" id="UP000011758">
    <property type="component" value="Unassembled WGS sequence"/>
</dbReference>